<dbReference type="PANTHER" id="PTHR41294">
    <property type="entry name" value="CADMIUM-INDUCED PROTEIN CADI"/>
    <property type="match status" value="1"/>
</dbReference>
<name>A0A8D5UG38_9BACL</name>
<organism evidence="2 3">
    <name type="scientific">Polycladomyces abyssicola</name>
    <dbReference type="NCBI Taxonomy" id="1125966"/>
    <lineage>
        <taxon>Bacteria</taxon>
        <taxon>Bacillati</taxon>
        <taxon>Bacillota</taxon>
        <taxon>Bacilli</taxon>
        <taxon>Bacillales</taxon>
        <taxon>Thermoactinomycetaceae</taxon>
        <taxon>Polycladomyces</taxon>
    </lineage>
</organism>
<dbReference type="AlphaFoldDB" id="A0A8D5UG38"/>
<gene>
    <name evidence="2" type="ORF">JIR001_18460</name>
</gene>
<evidence type="ECO:0000259" key="1">
    <source>
        <dbReference type="PROSITE" id="PS51819"/>
    </source>
</evidence>
<dbReference type="NCBIfam" id="NF041414">
    <property type="entry name" value="ArsI_CadI_VOC"/>
    <property type="match status" value="1"/>
</dbReference>
<dbReference type="GO" id="GO:0046686">
    <property type="term" value="P:response to cadmium ion"/>
    <property type="evidence" value="ECO:0007669"/>
    <property type="project" value="TreeGrafter"/>
</dbReference>
<dbReference type="InterPro" id="IPR029068">
    <property type="entry name" value="Glyas_Bleomycin-R_OHBP_Dase"/>
</dbReference>
<evidence type="ECO:0000313" key="2">
    <source>
        <dbReference type="EMBL" id="BCU82063.1"/>
    </source>
</evidence>
<feature type="domain" description="VOC" evidence="1">
    <location>
        <begin position="3"/>
        <end position="118"/>
    </location>
</feature>
<reference evidence="2" key="2">
    <citation type="journal article" date="2021" name="Microbiol. Resour. Announc.">
        <title>Complete Genome Sequence of Polycladomyces abyssicola JIR-001T, Isolated from Hemipelagic Sediment in Deep Seawater.</title>
        <authorList>
            <person name="Tsubouchi T."/>
            <person name="Kaneko Y."/>
        </authorList>
    </citation>
    <scope>NUCLEOTIDE SEQUENCE</scope>
    <source>
        <strain evidence="2">JIR-001</strain>
    </source>
</reference>
<dbReference type="EMBL" id="AP024601">
    <property type="protein sequence ID" value="BCU82063.1"/>
    <property type="molecule type" value="Genomic_DNA"/>
</dbReference>
<dbReference type="InterPro" id="IPR037523">
    <property type="entry name" value="VOC_core"/>
</dbReference>
<sequence>MILKPHVAINVRNLEQSIEFYRHLFGEEPVKVRPGYAKFDLDEPALNFTLNEGGEVNGGINHLGIQVGSTEEVLAAKERLKSAGLATFDEMDTTCCYARQDKIWVTSPDGHRWEVFVVKADADQYGKSSVNFESGSACCTTNNG</sequence>
<dbReference type="Proteomes" id="UP000677436">
    <property type="component" value="Chromosome"/>
</dbReference>
<protein>
    <submittedName>
        <fullName evidence="2">Glyoxalase/bleomycin resistance/dioxygenase family protein</fullName>
    </submittedName>
</protein>
<dbReference type="PANTHER" id="PTHR41294:SF1">
    <property type="entry name" value="CADMIUM-INDUCED PROTEIN CADI"/>
    <property type="match status" value="1"/>
</dbReference>
<dbReference type="InterPro" id="IPR004360">
    <property type="entry name" value="Glyas_Fos-R_dOase_dom"/>
</dbReference>
<dbReference type="Gene3D" id="3.10.180.10">
    <property type="entry name" value="2,3-Dihydroxybiphenyl 1,2-Dioxygenase, domain 1"/>
    <property type="match status" value="1"/>
</dbReference>
<dbReference type="PROSITE" id="PS51819">
    <property type="entry name" value="VOC"/>
    <property type="match status" value="1"/>
</dbReference>
<dbReference type="Pfam" id="PF00903">
    <property type="entry name" value="Glyoxalase"/>
    <property type="match status" value="1"/>
</dbReference>
<dbReference type="KEGG" id="pabs:JIR001_18460"/>
<proteinExistence type="predicted"/>
<keyword evidence="3" id="KW-1185">Reference proteome</keyword>
<dbReference type="SUPFAM" id="SSF54593">
    <property type="entry name" value="Glyoxalase/Bleomycin resistance protein/Dihydroxybiphenyl dioxygenase"/>
    <property type="match status" value="1"/>
</dbReference>
<dbReference type="InterPro" id="IPR049789">
    <property type="entry name" value="ArsI/CadI-like"/>
</dbReference>
<evidence type="ECO:0000313" key="3">
    <source>
        <dbReference type="Proteomes" id="UP000677436"/>
    </source>
</evidence>
<reference evidence="2" key="1">
    <citation type="journal article" date="2013" name="Int. J. Syst. Evol. Microbiol.">
        <title>Polycladomyces abyssicola gen. nov., sp. nov., a thermophilic filamentous bacterium isolated from hemipelagic sediment.</title>
        <authorList>
            <person name="Tsubouchi T."/>
            <person name="Shimane Y."/>
            <person name="Mori K."/>
            <person name="Usui K."/>
            <person name="Hiraki T."/>
            <person name="Tame A."/>
            <person name="Uematsu K."/>
            <person name="Maruyama T."/>
            <person name="Hatada Y."/>
        </authorList>
    </citation>
    <scope>NUCLEOTIDE SEQUENCE</scope>
    <source>
        <strain evidence="2">JIR-001</strain>
    </source>
</reference>
<accession>A0A8D5UG38</accession>
<dbReference type="RefSeq" id="WP_420830101.1">
    <property type="nucleotide sequence ID" value="NZ_AP024601.1"/>
</dbReference>
<dbReference type="InterPro" id="IPR052393">
    <property type="entry name" value="Cadmium-induced_rsp"/>
</dbReference>